<dbReference type="FunCoup" id="F6ZK14">
    <property type="interactions" value="661"/>
</dbReference>
<evidence type="ECO:0000256" key="4">
    <source>
        <dbReference type="ARBA" id="ARBA00022737"/>
    </source>
</evidence>
<dbReference type="SUPFAM" id="SSF140741">
    <property type="entry name" value="RUN domain-like"/>
    <property type="match status" value="1"/>
</dbReference>
<dbReference type="GeneTree" id="ENSGT00940000168849"/>
<keyword evidence="8" id="KW-0072">Autophagy</keyword>
<accession>F6ZK14</accession>
<organism evidence="12 13">
    <name type="scientific">Ciona intestinalis</name>
    <name type="common">Transparent sea squirt</name>
    <name type="synonym">Ascidia intestinalis</name>
    <dbReference type="NCBI Taxonomy" id="7719"/>
    <lineage>
        <taxon>Eukaryota</taxon>
        <taxon>Metazoa</taxon>
        <taxon>Chordata</taxon>
        <taxon>Tunicata</taxon>
        <taxon>Ascidiacea</taxon>
        <taxon>Phlebobranchia</taxon>
        <taxon>Cionidae</taxon>
        <taxon>Ciona</taxon>
    </lineage>
</organism>
<dbReference type="OrthoDB" id="62364at2759"/>
<feature type="compositionally biased region" description="Basic and acidic residues" evidence="9">
    <location>
        <begin position="231"/>
        <end position="255"/>
    </location>
</feature>
<evidence type="ECO:0000256" key="2">
    <source>
        <dbReference type="ARBA" id="ARBA00022553"/>
    </source>
</evidence>
<dbReference type="Proteomes" id="UP000008144">
    <property type="component" value="Unassembled WGS sequence"/>
</dbReference>
<evidence type="ECO:0000259" key="10">
    <source>
        <dbReference type="PROSITE" id="PS50081"/>
    </source>
</evidence>
<evidence type="ECO:0000256" key="7">
    <source>
        <dbReference type="ARBA" id="ARBA00022833"/>
    </source>
</evidence>
<feature type="region of interest" description="Disordered" evidence="9">
    <location>
        <begin position="328"/>
        <end position="396"/>
    </location>
</feature>
<keyword evidence="6" id="KW-0863">Zinc-finger</keyword>
<evidence type="ECO:0000256" key="8">
    <source>
        <dbReference type="ARBA" id="ARBA00023006"/>
    </source>
</evidence>
<dbReference type="Pfam" id="PF13901">
    <property type="entry name" value="RH_dom"/>
    <property type="match status" value="1"/>
</dbReference>
<dbReference type="OMA" id="TCREPII"/>
<evidence type="ECO:0000256" key="9">
    <source>
        <dbReference type="SAM" id="MobiDB-lite"/>
    </source>
</evidence>
<dbReference type="HOGENOM" id="CLU_015543_0_0_1"/>
<dbReference type="PROSITE" id="PS50826">
    <property type="entry name" value="RUN"/>
    <property type="match status" value="1"/>
</dbReference>
<dbReference type="PANTHER" id="PTHR12326">
    <property type="entry name" value="PLECKSTRIN HOMOLOGY DOMAIN CONTAINING PROTEIN"/>
    <property type="match status" value="1"/>
</dbReference>
<feature type="compositionally biased region" description="Polar residues" evidence="9">
    <location>
        <begin position="379"/>
        <end position="393"/>
    </location>
</feature>
<dbReference type="PROSITE" id="PS50081">
    <property type="entry name" value="ZF_DAG_PE_2"/>
    <property type="match status" value="1"/>
</dbReference>
<dbReference type="InterPro" id="IPR004012">
    <property type="entry name" value="Run_dom"/>
</dbReference>
<gene>
    <name evidence="12" type="primary">LOC100181521</name>
</gene>
<dbReference type="GO" id="GO:0008270">
    <property type="term" value="F:zinc ion binding"/>
    <property type="evidence" value="ECO:0007669"/>
    <property type="project" value="UniProtKB-KW"/>
</dbReference>
<sequence>MFQQKYYDVMKVKEEKTVKENINNNLSSSVKQLQQECALRSDDHVTSESYFAQTFVSVVEAAFLHGLKKKYFERRKHNQDLPRPQFWNLIGKISHRGPIEECKKLKLISTNVGRCRAWLRIVINNGDLSFYLSSILTTTDYLNIFDKYYEDYALFKDHEQADIFLRYLHGADSLTFDLSCNSSILNSWTKTPLEVARVIHSSNNRRPNNNYVVSGNHGKYTMPGKLPYKQSSRERKVSRERNATHEKESREHGIERAIESMTSQISASLPTNQLRASVDLGETPLQRNILYSRTVVKRRKSRNLRAMSEDYGSWGSLSSGISTTSTPCLGIPRGFSQSPSFSGGSPEEESSFPDLTPTHKVGILSNQQSTPLLHHNEDNGISQLRESPITSPQEGEFPDMMISTSTLCSEKPDVTFEPTGSNLDEVTTFEPKNSSHDNVTPVTLDLVESTHDPINTAYDPAATYDPVDIYSRTSDSFCETPCSPVSPGQGNSLMCGVGWSSHTDDVINNDVIKHDVIDGPPVTSQPPPREHSMASISKKVTSEVKSENSNNSEEFVILNQDEVEEAHLLGSTRQSTMLSHMTSIANEIGLDAQNFQCAECSSPIGIIYGTPRLCYFTGEYYCSHCHLMDEHIIPARIVHNWDFKKYPVAKKSMIFLTQQWKDPCIAMNVVNPTAYRYLEEMKRLLPLRIKLSSLQPYLRTCRLLDPTMMSQRLKGLTHMLGNPHLYTPNDLCLTSDGTLYNSINKVVLFGTKHVRQCQLCTAKGFVCEICTKDEVIFAFDDITMTCEECKSVYHKRCFTDHCPRCERRHARMNL</sequence>
<evidence type="ECO:0000259" key="11">
    <source>
        <dbReference type="PROSITE" id="PS50826"/>
    </source>
</evidence>
<keyword evidence="3" id="KW-0479">Metal-binding</keyword>
<keyword evidence="7" id="KW-0862">Zinc</keyword>
<dbReference type="SMART" id="SM01175">
    <property type="entry name" value="DUF4206"/>
    <property type="match status" value="1"/>
</dbReference>
<dbReference type="InterPro" id="IPR002219">
    <property type="entry name" value="PKC_DAG/PE"/>
</dbReference>
<dbReference type="RefSeq" id="XP_002122866.2">
    <property type="nucleotide sequence ID" value="XM_002122830.5"/>
</dbReference>
<reference evidence="12" key="3">
    <citation type="submission" date="2025-09" db="UniProtKB">
        <authorList>
            <consortium name="Ensembl"/>
        </authorList>
    </citation>
    <scope>IDENTIFICATION</scope>
</reference>
<feature type="domain" description="Phorbol-ester/DAG-type" evidence="10">
    <location>
        <begin position="752"/>
        <end position="805"/>
    </location>
</feature>
<dbReference type="AlphaFoldDB" id="F6ZK14"/>
<dbReference type="KEGG" id="cin:100181521"/>
<evidence type="ECO:0000313" key="12">
    <source>
        <dbReference type="Ensembl" id="ENSCINP00000027557.2"/>
    </source>
</evidence>
<dbReference type="SMART" id="SM00593">
    <property type="entry name" value="RUN"/>
    <property type="match status" value="1"/>
</dbReference>
<comment type="subcellular location">
    <subcellularLocation>
        <location evidence="1">Late endosome</location>
    </subcellularLocation>
</comment>
<reference evidence="13" key="1">
    <citation type="journal article" date="2002" name="Science">
        <title>The draft genome of Ciona intestinalis: insights into chordate and vertebrate origins.</title>
        <authorList>
            <person name="Dehal P."/>
            <person name="Satou Y."/>
            <person name="Campbell R.K."/>
            <person name="Chapman J."/>
            <person name="Degnan B."/>
            <person name="De Tomaso A."/>
            <person name="Davidson B."/>
            <person name="Di Gregorio A."/>
            <person name="Gelpke M."/>
            <person name="Goodstein D.M."/>
            <person name="Harafuji N."/>
            <person name="Hastings K.E."/>
            <person name="Ho I."/>
            <person name="Hotta K."/>
            <person name="Huang W."/>
            <person name="Kawashima T."/>
            <person name="Lemaire P."/>
            <person name="Martinez D."/>
            <person name="Meinertzhagen I.A."/>
            <person name="Necula S."/>
            <person name="Nonaka M."/>
            <person name="Putnam N."/>
            <person name="Rash S."/>
            <person name="Saiga H."/>
            <person name="Satake M."/>
            <person name="Terry A."/>
            <person name="Yamada L."/>
            <person name="Wang H.G."/>
            <person name="Awazu S."/>
            <person name="Azumi K."/>
            <person name="Boore J."/>
            <person name="Branno M."/>
            <person name="Chin-Bow S."/>
            <person name="DeSantis R."/>
            <person name="Doyle S."/>
            <person name="Francino P."/>
            <person name="Keys D.N."/>
            <person name="Haga S."/>
            <person name="Hayashi H."/>
            <person name="Hino K."/>
            <person name="Imai K.S."/>
            <person name="Inaba K."/>
            <person name="Kano S."/>
            <person name="Kobayashi K."/>
            <person name="Kobayashi M."/>
            <person name="Lee B.I."/>
            <person name="Makabe K.W."/>
            <person name="Manohar C."/>
            <person name="Matassi G."/>
            <person name="Medina M."/>
            <person name="Mochizuki Y."/>
            <person name="Mount S."/>
            <person name="Morishita T."/>
            <person name="Miura S."/>
            <person name="Nakayama A."/>
            <person name="Nishizaka S."/>
            <person name="Nomoto H."/>
            <person name="Ohta F."/>
            <person name="Oishi K."/>
            <person name="Rigoutsos I."/>
            <person name="Sano M."/>
            <person name="Sasaki A."/>
            <person name="Sasakura Y."/>
            <person name="Shoguchi E."/>
            <person name="Shin-i T."/>
            <person name="Spagnuolo A."/>
            <person name="Stainier D."/>
            <person name="Suzuki M.M."/>
            <person name="Tassy O."/>
            <person name="Takatori N."/>
            <person name="Tokuoka M."/>
            <person name="Yagi K."/>
            <person name="Yoshizaki F."/>
            <person name="Wada S."/>
            <person name="Zhang C."/>
            <person name="Hyatt P.D."/>
            <person name="Larimer F."/>
            <person name="Detter C."/>
            <person name="Doggett N."/>
            <person name="Glavina T."/>
            <person name="Hawkins T."/>
            <person name="Richardson P."/>
            <person name="Lucas S."/>
            <person name="Kohara Y."/>
            <person name="Levine M."/>
            <person name="Satoh N."/>
            <person name="Rokhsar D.S."/>
        </authorList>
    </citation>
    <scope>NUCLEOTIDE SEQUENCE [LARGE SCALE GENOMIC DNA]</scope>
</reference>
<dbReference type="InterPro" id="IPR047326">
    <property type="entry name" value="RUN_PLEKHM1"/>
</dbReference>
<feature type="region of interest" description="Disordered" evidence="9">
    <location>
        <begin position="206"/>
        <end position="255"/>
    </location>
</feature>
<dbReference type="InterPro" id="IPR037213">
    <property type="entry name" value="Run_dom_sf"/>
</dbReference>
<dbReference type="GO" id="GO:0005770">
    <property type="term" value="C:late endosome"/>
    <property type="evidence" value="ECO:0007669"/>
    <property type="project" value="UniProtKB-SubCell"/>
</dbReference>
<keyword evidence="13" id="KW-1185">Reference proteome</keyword>
<name>F6ZK14_CIOIN</name>
<dbReference type="InterPro" id="IPR025258">
    <property type="entry name" value="RH_dom"/>
</dbReference>
<feature type="compositionally biased region" description="Low complexity" evidence="9">
    <location>
        <begin position="334"/>
        <end position="345"/>
    </location>
</feature>
<dbReference type="STRING" id="7719.ENSCINP00000027557"/>
<evidence type="ECO:0000313" key="13">
    <source>
        <dbReference type="Proteomes" id="UP000008144"/>
    </source>
</evidence>
<evidence type="ECO:0000256" key="3">
    <source>
        <dbReference type="ARBA" id="ARBA00022723"/>
    </source>
</evidence>
<protein>
    <submittedName>
        <fullName evidence="12">Pleckstrin homology domain-containing family M member 1-like</fullName>
    </submittedName>
</protein>
<proteinExistence type="predicted"/>
<dbReference type="InParanoid" id="F6ZK14"/>
<dbReference type="Gene3D" id="1.20.58.900">
    <property type="match status" value="1"/>
</dbReference>
<reference evidence="12" key="2">
    <citation type="submission" date="2025-08" db="UniProtKB">
        <authorList>
            <consortium name="Ensembl"/>
        </authorList>
    </citation>
    <scope>IDENTIFICATION</scope>
</reference>
<feature type="domain" description="RUN" evidence="11">
    <location>
        <begin position="46"/>
        <end position="183"/>
    </location>
</feature>
<evidence type="ECO:0000256" key="5">
    <source>
        <dbReference type="ARBA" id="ARBA00022753"/>
    </source>
</evidence>
<keyword evidence="4" id="KW-0677">Repeat</keyword>
<keyword evidence="2" id="KW-0597">Phosphoprotein</keyword>
<dbReference type="PANTHER" id="PTHR12326:SF12">
    <property type="entry name" value="PLECKSTRIN HOMOLOGY AND RUN DOMAIN CONTAINING M1"/>
    <property type="match status" value="1"/>
</dbReference>
<dbReference type="CDD" id="cd17679">
    <property type="entry name" value="RUN_PLEKHM1"/>
    <property type="match status" value="1"/>
</dbReference>
<dbReference type="InterPro" id="IPR051366">
    <property type="entry name" value="DEF8"/>
</dbReference>
<dbReference type="GeneID" id="100181521"/>
<accession>A0A1W2WA17</accession>
<keyword evidence="5" id="KW-0967">Endosome</keyword>
<dbReference type="Pfam" id="PF02759">
    <property type="entry name" value="RUN"/>
    <property type="match status" value="1"/>
</dbReference>
<dbReference type="GO" id="GO:0006914">
    <property type="term" value="P:autophagy"/>
    <property type="evidence" value="ECO:0007669"/>
    <property type="project" value="UniProtKB-KW"/>
</dbReference>
<evidence type="ECO:0000256" key="1">
    <source>
        <dbReference type="ARBA" id="ARBA00004603"/>
    </source>
</evidence>
<evidence type="ECO:0000256" key="6">
    <source>
        <dbReference type="ARBA" id="ARBA00022771"/>
    </source>
</evidence>
<dbReference type="Ensembl" id="ENSCINT00000027803.2">
    <property type="protein sequence ID" value="ENSCINP00000027557.2"/>
    <property type="gene ID" value="ENSCING00000015618.2"/>
</dbReference>